<dbReference type="GO" id="GO:0046872">
    <property type="term" value="F:metal ion binding"/>
    <property type="evidence" value="ECO:0007669"/>
    <property type="project" value="UniProtKB-KW"/>
</dbReference>
<evidence type="ECO:0000256" key="2">
    <source>
        <dbReference type="ARBA" id="ARBA00022670"/>
    </source>
</evidence>
<dbReference type="GO" id="GO:0006508">
    <property type="term" value="P:proteolysis"/>
    <property type="evidence" value="ECO:0007669"/>
    <property type="project" value="UniProtKB-KW"/>
</dbReference>
<dbReference type="AlphaFoldDB" id="A0A6J4P2D6"/>
<keyword evidence="4" id="KW-0378">Hydrolase</keyword>
<evidence type="ECO:0000256" key="7">
    <source>
        <dbReference type="SAM" id="Coils"/>
    </source>
</evidence>
<organism evidence="10">
    <name type="scientific">uncultured Nocardioides sp</name>
    <dbReference type="NCBI Taxonomy" id="198441"/>
    <lineage>
        <taxon>Bacteria</taxon>
        <taxon>Bacillati</taxon>
        <taxon>Actinomycetota</taxon>
        <taxon>Actinomycetes</taxon>
        <taxon>Propionibacteriales</taxon>
        <taxon>Nocardioidaceae</taxon>
        <taxon>Nocardioides</taxon>
        <taxon>environmental samples</taxon>
    </lineage>
</organism>
<evidence type="ECO:0000256" key="6">
    <source>
        <dbReference type="ARBA" id="ARBA00023049"/>
    </source>
</evidence>
<dbReference type="PANTHER" id="PTHR21666">
    <property type="entry name" value="PEPTIDASE-RELATED"/>
    <property type="match status" value="1"/>
</dbReference>
<dbReference type="PANTHER" id="PTHR21666:SF288">
    <property type="entry name" value="CELL DIVISION PROTEIN YTFB"/>
    <property type="match status" value="1"/>
</dbReference>
<dbReference type="InterPro" id="IPR050570">
    <property type="entry name" value="Cell_wall_metabolism_enzyme"/>
</dbReference>
<dbReference type="CDD" id="cd12797">
    <property type="entry name" value="M23_peptidase"/>
    <property type="match status" value="1"/>
</dbReference>
<evidence type="ECO:0000259" key="9">
    <source>
        <dbReference type="Pfam" id="PF01551"/>
    </source>
</evidence>
<accession>A0A6J4P2D6</accession>
<reference evidence="10" key="1">
    <citation type="submission" date="2020-02" db="EMBL/GenBank/DDBJ databases">
        <authorList>
            <person name="Meier V. D."/>
        </authorList>
    </citation>
    <scope>NUCLEOTIDE SEQUENCE</scope>
    <source>
        <strain evidence="10">AVDCRST_MAG06</strain>
    </source>
</reference>
<sequence>MVASSLVAALAVGALSAPFASANDDLEDRRKAVERRIEHAQEDLHESSSRMAAARSRLQAARTQLDGARVALATAQGKVAVAQQRDAEMQVELTDAEAELAQARTDLDTGRTDMRAQQDTVASTISSIYQEGDPELLAFSALLDSRTPADLTRSSEARDAMVGRETRAYQALSAAEVLLAVREDQVEAAKDAVQAKREEAAAHLAEMEALEAQTAAAAQSVAALVGERRTAEQEATVARAADARTLEALRREDARIEEMLRRRAAEALRRARAAAARANTSSQAGPPASSGGFLSMPAAGGVTSPYGMRTHPIYGYYSLHDGTDFGADCGSPLYAAADGTVISSYWSSVYGNRMIIDNGVAAGVGLATIYNHATRYTVAEGQQVSRGQVVGYVGSTGWSTGCHLHFTVMANGRAVDPANWL</sequence>
<feature type="domain" description="M23ase beta-sheet core" evidence="9">
    <location>
        <begin position="319"/>
        <end position="417"/>
    </location>
</feature>
<keyword evidence="6" id="KW-0482">Metalloprotease</keyword>
<keyword evidence="2" id="KW-0645">Protease</keyword>
<evidence type="ECO:0000313" key="10">
    <source>
        <dbReference type="EMBL" id="CAA9400685.1"/>
    </source>
</evidence>
<keyword evidence="8" id="KW-0732">Signal</keyword>
<feature type="signal peptide" evidence="8">
    <location>
        <begin position="1"/>
        <end position="22"/>
    </location>
</feature>
<feature type="coiled-coil region" evidence="7">
    <location>
        <begin position="179"/>
        <end position="213"/>
    </location>
</feature>
<protein>
    <recommendedName>
        <fullName evidence="9">M23ase beta-sheet core domain-containing protein</fullName>
    </recommendedName>
</protein>
<comment type="cofactor">
    <cofactor evidence="1">
        <name>Zn(2+)</name>
        <dbReference type="ChEBI" id="CHEBI:29105"/>
    </cofactor>
</comment>
<dbReference type="InterPro" id="IPR016047">
    <property type="entry name" value="M23ase_b-sheet_dom"/>
</dbReference>
<gene>
    <name evidence="10" type="ORF">AVDCRST_MAG06-2159</name>
</gene>
<evidence type="ECO:0000256" key="4">
    <source>
        <dbReference type="ARBA" id="ARBA00022801"/>
    </source>
</evidence>
<feature type="chain" id="PRO_5026677026" description="M23ase beta-sheet core domain-containing protein" evidence="8">
    <location>
        <begin position="23"/>
        <end position="421"/>
    </location>
</feature>
<keyword evidence="3" id="KW-0479">Metal-binding</keyword>
<dbReference type="InterPro" id="IPR011055">
    <property type="entry name" value="Dup_hybrid_motif"/>
</dbReference>
<feature type="coiled-coil region" evidence="7">
    <location>
        <begin position="23"/>
        <end position="113"/>
    </location>
</feature>
<evidence type="ECO:0000256" key="8">
    <source>
        <dbReference type="SAM" id="SignalP"/>
    </source>
</evidence>
<keyword evidence="7" id="KW-0175">Coiled coil</keyword>
<dbReference type="SUPFAM" id="SSF51261">
    <property type="entry name" value="Duplicated hybrid motif"/>
    <property type="match status" value="1"/>
</dbReference>
<evidence type="ECO:0000256" key="1">
    <source>
        <dbReference type="ARBA" id="ARBA00001947"/>
    </source>
</evidence>
<dbReference type="GO" id="GO:0004222">
    <property type="term" value="F:metalloendopeptidase activity"/>
    <property type="evidence" value="ECO:0007669"/>
    <property type="project" value="TreeGrafter"/>
</dbReference>
<name>A0A6J4P2D6_9ACTN</name>
<dbReference type="EMBL" id="CADCUP010000146">
    <property type="protein sequence ID" value="CAA9400685.1"/>
    <property type="molecule type" value="Genomic_DNA"/>
</dbReference>
<proteinExistence type="predicted"/>
<evidence type="ECO:0000256" key="3">
    <source>
        <dbReference type="ARBA" id="ARBA00022723"/>
    </source>
</evidence>
<dbReference type="Pfam" id="PF01551">
    <property type="entry name" value="Peptidase_M23"/>
    <property type="match status" value="1"/>
</dbReference>
<keyword evidence="5" id="KW-0862">Zinc</keyword>
<dbReference type="Gene3D" id="2.70.70.10">
    <property type="entry name" value="Glucose Permease (Domain IIA)"/>
    <property type="match status" value="1"/>
</dbReference>
<evidence type="ECO:0000256" key="5">
    <source>
        <dbReference type="ARBA" id="ARBA00022833"/>
    </source>
</evidence>
<dbReference type="SUPFAM" id="SSF57997">
    <property type="entry name" value="Tropomyosin"/>
    <property type="match status" value="1"/>
</dbReference>
<dbReference type="Gene3D" id="1.10.287.1490">
    <property type="match status" value="1"/>
</dbReference>